<dbReference type="RefSeq" id="WP_155445070.1">
    <property type="nucleotide sequence ID" value="NZ_JAOQNR010000003.1"/>
</dbReference>
<dbReference type="AlphaFoldDB" id="A0A6N8DIR9"/>
<reference evidence="2 3" key="1">
    <citation type="submission" date="2019-11" db="EMBL/GenBank/DDBJ databases">
        <title>Whole-genome sequence of a Rhodoblastus acidophilus DSM 142.</title>
        <authorList>
            <person name="Kyndt J.A."/>
            <person name="Meyer T.E."/>
        </authorList>
    </citation>
    <scope>NUCLEOTIDE SEQUENCE [LARGE SCALE GENOMIC DNA]</scope>
    <source>
        <strain evidence="2 3">DSM 142</strain>
    </source>
</reference>
<keyword evidence="1" id="KW-0732">Signal</keyword>
<organism evidence="2 3">
    <name type="scientific">Rhodoblastus acidophilus</name>
    <name type="common">Rhodopseudomonas acidophila</name>
    <dbReference type="NCBI Taxonomy" id="1074"/>
    <lineage>
        <taxon>Bacteria</taxon>
        <taxon>Pseudomonadati</taxon>
        <taxon>Pseudomonadota</taxon>
        <taxon>Alphaproteobacteria</taxon>
        <taxon>Hyphomicrobiales</taxon>
        <taxon>Rhodoblastaceae</taxon>
        <taxon>Rhodoblastus</taxon>
    </lineage>
</organism>
<feature type="chain" id="PRO_5027087121" description="Cysteine rich repeat-containing protein" evidence="1">
    <location>
        <begin position="23"/>
        <end position="93"/>
    </location>
</feature>
<dbReference type="Proteomes" id="UP000439113">
    <property type="component" value="Unassembled WGS sequence"/>
</dbReference>
<dbReference type="OrthoDB" id="7060861at2"/>
<evidence type="ECO:0000313" key="3">
    <source>
        <dbReference type="Proteomes" id="UP000439113"/>
    </source>
</evidence>
<evidence type="ECO:0008006" key="4">
    <source>
        <dbReference type="Google" id="ProtNLM"/>
    </source>
</evidence>
<evidence type="ECO:0000313" key="2">
    <source>
        <dbReference type="EMBL" id="MTV30412.1"/>
    </source>
</evidence>
<evidence type="ECO:0000256" key="1">
    <source>
        <dbReference type="SAM" id="SignalP"/>
    </source>
</evidence>
<accession>A0A6N8DIR9</accession>
<gene>
    <name evidence="2" type="ORF">GJ654_05335</name>
</gene>
<protein>
    <recommendedName>
        <fullName evidence="4">Cysteine rich repeat-containing protein</fullName>
    </recommendedName>
</protein>
<feature type="signal peptide" evidence="1">
    <location>
        <begin position="1"/>
        <end position="22"/>
    </location>
</feature>
<comment type="caution">
    <text evidence="2">The sequence shown here is derived from an EMBL/GenBank/DDBJ whole genome shotgun (WGS) entry which is preliminary data.</text>
</comment>
<dbReference type="EMBL" id="WNKS01000003">
    <property type="protein sequence ID" value="MTV30412.1"/>
    <property type="molecule type" value="Genomic_DNA"/>
</dbReference>
<name>A0A6N8DIR9_RHOAC</name>
<proteinExistence type="predicted"/>
<sequence length="93" mass="9729">MKIKILALIAAAILASPPLAFAQRGPVASACASDIETYCKGLPHVNRAVRKCLEQNKDKVGTSCREALNATGWGYRHGYGCGGGACGRGNQPQ</sequence>